<keyword evidence="3" id="KW-0479">Metal-binding</keyword>
<evidence type="ECO:0000256" key="2">
    <source>
        <dbReference type="ARBA" id="ARBA00010024"/>
    </source>
</evidence>
<dbReference type="InterPro" id="IPR010402">
    <property type="entry name" value="CCT_domain"/>
</dbReference>
<dbReference type="Pfam" id="PF00643">
    <property type="entry name" value="zf-B_box"/>
    <property type="match status" value="1"/>
</dbReference>
<comment type="similarity">
    <text evidence="2">Belongs to the CONSTANS family.</text>
</comment>
<dbReference type="GO" id="GO:0008270">
    <property type="term" value="F:zinc ion binding"/>
    <property type="evidence" value="ECO:0007669"/>
    <property type="project" value="UniProtKB-KW"/>
</dbReference>
<dbReference type="InterPro" id="IPR049808">
    <property type="entry name" value="CONSTANS-like_Bbox1"/>
</dbReference>
<evidence type="ECO:0000259" key="9">
    <source>
        <dbReference type="PROSITE" id="PS50119"/>
    </source>
</evidence>
<organism evidence="11">
    <name type="scientific">Araucaria cunninghamii</name>
    <name type="common">Hoop pine</name>
    <name type="synonym">Moreton Bay pine</name>
    <dbReference type="NCBI Taxonomy" id="56994"/>
    <lineage>
        <taxon>Eukaryota</taxon>
        <taxon>Viridiplantae</taxon>
        <taxon>Streptophyta</taxon>
        <taxon>Embryophyta</taxon>
        <taxon>Tracheophyta</taxon>
        <taxon>Spermatophyta</taxon>
        <taxon>Pinopsida</taxon>
        <taxon>Pinidae</taxon>
        <taxon>Conifers II</taxon>
        <taxon>Araucariales</taxon>
        <taxon>Araucariaceae</taxon>
        <taxon>Araucaria</taxon>
    </lineage>
</organism>
<dbReference type="PANTHER" id="PTHR31319">
    <property type="entry name" value="ZINC FINGER PROTEIN CONSTANS-LIKE 4"/>
    <property type="match status" value="1"/>
</dbReference>
<comment type="subcellular location">
    <subcellularLocation>
        <location evidence="1 8">Nucleus</location>
    </subcellularLocation>
</comment>
<evidence type="ECO:0000256" key="8">
    <source>
        <dbReference type="PROSITE-ProRule" id="PRU00357"/>
    </source>
</evidence>
<evidence type="ECO:0000256" key="3">
    <source>
        <dbReference type="ARBA" id="ARBA00022723"/>
    </source>
</evidence>
<keyword evidence="6 8" id="KW-0539">Nucleus</keyword>
<evidence type="ECO:0000256" key="5">
    <source>
        <dbReference type="ARBA" id="ARBA00022833"/>
    </source>
</evidence>
<dbReference type="CDD" id="cd19821">
    <property type="entry name" value="Bbox1_BBX-like"/>
    <property type="match status" value="2"/>
</dbReference>
<dbReference type="AlphaFoldDB" id="A0A0D6R770"/>
<evidence type="ECO:0000256" key="4">
    <source>
        <dbReference type="ARBA" id="ARBA00022771"/>
    </source>
</evidence>
<dbReference type="SMART" id="SM00336">
    <property type="entry name" value="BBOX"/>
    <property type="match status" value="2"/>
</dbReference>
<keyword evidence="5" id="KW-0862">Zinc</keyword>
<feature type="domain" description="B box-type" evidence="9">
    <location>
        <begin position="86"/>
        <end position="133"/>
    </location>
</feature>
<proteinExistence type="inferred from homology"/>
<dbReference type="InterPro" id="IPR045281">
    <property type="entry name" value="CONSTANS-like"/>
</dbReference>
<dbReference type="InterPro" id="IPR000315">
    <property type="entry name" value="Znf_B-box"/>
</dbReference>
<protein>
    <submittedName>
        <fullName evidence="11">Uncharacterized protein</fullName>
    </submittedName>
</protein>
<sequence length="459" mass="50916">MVKEEEEDWHNEWADDHKDFLRGIRGWRMSVPKLCDVCQVSGSVMFCRAHSAHLCMVCDVKIHGGGSNNNKNIRSSSSPSSSLCHERVWLCEVCEQAPASVTCKADAAALCESCDSDIHSANPLARKHERIPVTPFYESPNMGNNNNGNKFSSLSLECKDVLNEDHDEGEDRRLKRDDNEEECNGLLSHRSEPGNHEAEMRCADEAAVAAASWLIPEAGKNNSRIINGVAEAGGGEDKTVKDKLKFKAYLQSIDFLEEVDDPYVGFEYLVSNGRNTAVNENARDALAPTHLGTTDSMVPIHTPKVIEHSSTKISDESGSLDADLSKSNYGYRSASLNNSVSSCIDVGIVPETSMNEIYNEGARGSFEIPPRVVHNPGTQFGAIGREARVLRYREKRKNRKFEKTIRYASRKAYAETRPRIKGRFAKRTDVEEVEGEVERMYSSSPSVLSDQGYGVVPSF</sequence>
<evidence type="ECO:0000259" key="10">
    <source>
        <dbReference type="PROSITE" id="PS51017"/>
    </source>
</evidence>
<dbReference type="GO" id="GO:0005634">
    <property type="term" value="C:nucleus"/>
    <property type="evidence" value="ECO:0007669"/>
    <property type="project" value="UniProtKB-SubCell"/>
</dbReference>
<dbReference type="Pfam" id="PF06203">
    <property type="entry name" value="CCT"/>
    <property type="match status" value="1"/>
</dbReference>
<dbReference type="GO" id="GO:0003700">
    <property type="term" value="F:DNA-binding transcription factor activity"/>
    <property type="evidence" value="ECO:0007669"/>
    <property type="project" value="TreeGrafter"/>
</dbReference>
<dbReference type="PANTHER" id="PTHR31319:SF77">
    <property type="entry name" value="ZINC FINGER PROTEIN CONSTANS-LIKE 4"/>
    <property type="match status" value="1"/>
</dbReference>
<dbReference type="EMBL" id="GCKF01020073">
    <property type="protein sequence ID" value="JAG98684.1"/>
    <property type="molecule type" value="Transcribed_RNA"/>
</dbReference>
<keyword evidence="4 7" id="KW-0863">Zinc-finger</keyword>
<name>A0A0D6R770_ARACU</name>
<evidence type="ECO:0000256" key="1">
    <source>
        <dbReference type="ARBA" id="ARBA00004123"/>
    </source>
</evidence>
<reference evidence="11" key="1">
    <citation type="submission" date="2015-03" db="EMBL/GenBank/DDBJ databases">
        <title>A transcriptome of Araucaria cunninghamii, an australian fine timber species.</title>
        <authorList>
            <person name="Jing Yi C.J.Y."/>
            <person name="Yin San L.Y.S."/>
            <person name="Abdul Karim S.S."/>
            <person name="Wan Azmi N.N."/>
            <person name="Hercus R.R."/>
            <person name="Croft L.L."/>
        </authorList>
    </citation>
    <scope>NUCLEOTIDE SEQUENCE</scope>
    <source>
        <strain evidence="11">MI0301</strain>
        <tissue evidence="11">Leaf</tissue>
    </source>
</reference>
<dbReference type="PROSITE" id="PS50119">
    <property type="entry name" value="ZF_BBOX"/>
    <property type="match status" value="1"/>
</dbReference>
<evidence type="ECO:0000256" key="7">
    <source>
        <dbReference type="PROSITE-ProRule" id="PRU00024"/>
    </source>
</evidence>
<dbReference type="PROSITE" id="PS51017">
    <property type="entry name" value="CCT"/>
    <property type="match status" value="1"/>
</dbReference>
<feature type="domain" description="CCT" evidence="10">
    <location>
        <begin position="385"/>
        <end position="427"/>
    </location>
</feature>
<accession>A0A0D6R770</accession>
<evidence type="ECO:0000313" key="11">
    <source>
        <dbReference type="EMBL" id="JAG98684.1"/>
    </source>
</evidence>
<evidence type="ECO:0000256" key="6">
    <source>
        <dbReference type="ARBA" id="ARBA00023242"/>
    </source>
</evidence>